<dbReference type="AlphaFoldDB" id="A0A0F4XJ15"/>
<protein>
    <submittedName>
        <fullName evidence="1">Uncharacterized protein</fullName>
    </submittedName>
</protein>
<proteinExistence type="predicted"/>
<dbReference type="OrthoDB" id="6856732at2"/>
<organism evidence="1 2">
    <name type="scientific">Pseudomonas kilonensis</name>
    <dbReference type="NCBI Taxonomy" id="132476"/>
    <lineage>
        <taxon>Bacteria</taxon>
        <taxon>Pseudomonadati</taxon>
        <taxon>Pseudomonadota</taxon>
        <taxon>Gammaproteobacteria</taxon>
        <taxon>Pseudomonadales</taxon>
        <taxon>Pseudomonadaceae</taxon>
        <taxon>Pseudomonas</taxon>
    </lineage>
</organism>
<dbReference type="PATRIC" id="fig|132476.4.peg.3982"/>
<reference evidence="1 2" key="1">
    <citation type="submission" date="2015-03" db="EMBL/GenBank/DDBJ databases">
        <title>Pseudomonas fluorescens 1855-344 Genome sequencing and assembly.</title>
        <authorList>
            <person name="Eng W.W.H."/>
            <person name="Gan H.M."/>
            <person name="Savka M.A."/>
        </authorList>
    </citation>
    <scope>NUCLEOTIDE SEQUENCE [LARGE SCALE GENOMIC DNA]</scope>
    <source>
        <strain evidence="1 2">1855-344</strain>
    </source>
</reference>
<comment type="caution">
    <text evidence="1">The sequence shown here is derived from an EMBL/GenBank/DDBJ whole genome shotgun (WGS) entry which is preliminary data.</text>
</comment>
<evidence type="ECO:0000313" key="2">
    <source>
        <dbReference type="Proteomes" id="UP000033662"/>
    </source>
</evidence>
<name>A0A0F4XJ15_9PSED</name>
<dbReference type="EMBL" id="JZXC01000030">
    <property type="protein sequence ID" value="KKA05203.1"/>
    <property type="molecule type" value="Genomic_DNA"/>
</dbReference>
<accession>A0A0F4XJ15</accession>
<sequence length="208" mass="23925">MNNFTENTQPTSSSIYENLLSQFNYAPLTILYEYIKSLDTQDYTQVLKALMEKARQNDDVNRQLQTWEQESVRPNRSRFLVKLINHTEQALEVGENNLNLSANEQAFMNILPWDIQALKFDFFYSRPLGSRSQDIFKRFIIFGDQALGFRFDFGLRVNTSFGVISPTLTPVRTNKVASIGTTAIKCVTRIIHSSNEEPYGFTVEITLS</sequence>
<gene>
    <name evidence="1" type="ORF">VP02_24645</name>
</gene>
<evidence type="ECO:0000313" key="1">
    <source>
        <dbReference type="EMBL" id="KKA05203.1"/>
    </source>
</evidence>
<dbReference type="Proteomes" id="UP000033662">
    <property type="component" value="Unassembled WGS sequence"/>
</dbReference>